<evidence type="ECO:0000313" key="1">
    <source>
        <dbReference type="EMBL" id="JAI05508.1"/>
    </source>
</evidence>
<reference evidence="1" key="2">
    <citation type="journal article" date="2015" name="Fish Shellfish Immunol.">
        <title>Early steps in the European eel (Anguilla anguilla)-Vibrio vulnificus interaction in the gills: Role of the RtxA13 toxin.</title>
        <authorList>
            <person name="Callol A."/>
            <person name="Pajuelo D."/>
            <person name="Ebbesson L."/>
            <person name="Teles M."/>
            <person name="MacKenzie S."/>
            <person name="Amaro C."/>
        </authorList>
    </citation>
    <scope>NUCLEOTIDE SEQUENCE</scope>
</reference>
<reference evidence="1" key="1">
    <citation type="submission" date="2014-11" db="EMBL/GenBank/DDBJ databases">
        <authorList>
            <person name="Amaro Gonzalez C."/>
        </authorList>
    </citation>
    <scope>NUCLEOTIDE SEQUENCE</scope>
</reference>
<organism evidence="1">
    <name type="scientific">Anguilla anguilla</name>
    <name type="common">European freshwater eel</name>
    <name type="synonym">Muraena anguilla</name>
    <dbReference type="NCBI Taxonomy" id="7936"/>
    <lineage>
        <taxon>Eukaryota</taxon>
        <taxon>Metazoa</taxon>
        <taxon>Chordata</taxon>
        <taxon>Craniata</taxon>
        <taxon>Vertebrata</taxon>
        <taxon>Euteleostomi</taxon>
        <taxon>Actinopterygii</taxon>
        <taxon>Neopterygii</taxon>
        <taxon>Teleostei</taxon>
        <taxon>Anguilliformes</taxon>
        <taxon>Anguillidae</taxon>
        <taxon>Anguilla</taxon>
    </lineage>
</organism>
<proteinExistence type="predicted"/>
<dbReference type="EMBL" id="GBXM01003070">
    <property type="protein sequence ID" value="JAI05508.1"/>
    <property type="molecule type" value="Transcribed_RNA"/>
</dbReference>
<protein>
    <submittedName>
        <fullName evidence="1">Uncharacterized protein</fullName>
    </submittedName>
</protein>
<dbReference type="AlphaFoldDB" id="A0A0E9XRZ1"/>
<sequence>MIVSLREYKDFFFNVSIWDLELKSWRVVVSAGFLCLYV</sequence>
<accession>A0A0E9XRZ1</accession>
<name>A0A0E9XRZ1_ANGAN</name>